<dbReference type="Proteomes" id="UP000324222">
    <property type="component" value="Unassembled WGS sequence"/>
</dbReference>
<dbReference type="AlphaFoldDB" id="A0A5B7FV30"/>
<evidence type="ECO:0000313" key="1">
    <source>
        <dbReference type="EMBL" id="MPC48174.1"/>
    </source>
</evidence>
<name>A0A5B7FV30_PORTR</name>
<protein>
    <submittedName>
        <fullName evidence="1">Uncharacterized protein</fullName>
    </submittedName>
</protein>
<reference evidence="1 2" key="1">
    <citation type="submission" date="2019-05" db="EMBL/GenBank/DDBJ databases">
        <title>Another draft genome of Portunus trituberculatus and its Hox gene families provides insights of decapod evolution.</title>
        <authorList>
            <person name="Jeong J.-H."/>
            <person name="Song I."/>
            <person name="Kim S."/>
            <person name="Choi T."/>
            <person name="Kim D."/>
            <person name="Ryu S."/>
            <person name="Kim W."/>
        </authorList>
    </citation>
    <scope>NUCLEOTIDE SEQUENCE [LARGE SCALE GENOMIC DNA]</scope>
    <source>
        <tissue evidence="1">Muscle</tissue>
    </source>
</reference>
<comment type="caution">
    <text evidence="1">The sequence shown here is derived from an EMBL/GenBank/DDBJ whole genome shotgun (WGS) entry which is preliminary data.</text>
</comment>
<dbReference type="EMBL" id="VSRR010008140">
    <property type="protein sequence ID" value="MPC48174.1"/>
    <property type="molecule type" value="Genomic_DNA"/>
</dbReference>
<keyword evidence="2" id="KW-1185">Reference proteome</keyword>
<accession>A0A5B7FV30</accession>
<organism evidence="1 2">
    <name type="scientific">Portunus trituberculatus</name>
    <name type="common">Swimming crab</name>
    <name type="synonym">Neptunus trituberculatus</name>
    <dbReference type="NCBI Taxonomy" id="210409"/>
    <lineage>
        <taxon>Eukaryota</taxon>
        <taxon>Metazoa</taxon>
        <taxon>Ecdysozoa</taxon>
        <taxon>Arthropoda</taxon>
        <taxon>Crustacea</taxon>
        <taxon>Multicrustacea</taxon>
        <taxon>Malacostraca</taxon>
        <taxon>Eumalacostraca</taxon>
        <taxon>Eucarida</taxon>
        <taxon>Decapoda</taxon>
        <taxon>Pleocyemata</taxon>
        <taxon>Brachyura</taxon>
        <taxon>Eubrachyura</taxon>
        <taxon>Portunoidea</taxon>
        <taxon>Portunidae</taxon>
        <taxon>Portuninae</taxon>
        <taxon>Portunus</taxon>
    </lineage>
</organism>
<evidence type="ECO:0000313" key="2">
    <source>
        <dbReference type="Proteomes" id="UP000324222"/>
    </source>
</evidence>
<sequence>MDWKFGCEAKLSVSDNPINSSSSFPSARRVRVSRRPAAPSCPGCLAARYVLLHPCISFLSTVNVVKERKTSCERRARACGVWWATRASSSQHAAPTTHPPPPIVFGVLLLIEVDTHRRRDYQPHLMGQYILV</sequence>
<proteinExistence type="predicted"/>
<gene>
    <name evidence="1" type="ORF">E2C01_041942</name>
</gene>